<feature type="transmembrane region" description="Helical" evidence="1">
    <location>
        <begin position="150"/>
        <end position="175"/>
    </location>
</feature>
<dbReference type="GO" id="GO:0005886">
    <property type="term" value="C:plasma membrane"/>
    <property type="evidence" value="ECO:0007669"/>
    <property type="project" value="UniProtKB-SubCell"/>
</dbReference>
<comment type="caution">
    <text evidence="2">The sequence shown here is derived from an EMBL/GenBank/DDBJ whole genome shotgun (WGS) entry which is preliminary data.</text>
</comment>
<sequence>MAATPGRWAAMNRLITAEYRKIFTVKLWWALLIPAAAISLMFTWGGALLGNLGIFGRGSGENAAFALPAFAQGINLASVFGLILGATAVTGEIRHKTITTSFLTGPTRGAVLAAKLFTYSTIGVIYGVVCMLAATLGALLGNNFPDGAEWFTLAAAGVVAMVMWTLLGVGVGALIGNQVGTVVGLLVYVLVVEPIINVVLRTNDAAEIPPYLLNTAGSNMTLHLSFELFLAGLPSSRRFERASDEIREVLGMTYAPPWWGSGLIFVAYAVALGLAGWLVARRRDIT</sequence>
<feature type="transmembrane region" description="Helical" evidence="1">
    <location>
        <begin position="112"/>
        <end position="138"/>
    </location>
</feature>
<feature type="transmembrane region" description="Helical" evidence="1">
    <location>
        <begin position="182"/>
        <end position="200"/>
    </location>
</feature>
<dbReference type="EMBL" id="QHKI01000129">
    <property type="protein sequence ID" value="RSM59719.1"/>
    <property type="molecule type" value="Genomic_DNA"/>
</dbReference>
<dbReference type="Proteomes" id="UP000287547">
    <property type="component" value="Unassembled WGS sequence"/>
</dbReference>
<keyword evidence="1" id="KW-0472">Membrane</keyword>
<name>A0A428XWL3_KIBAR</name>
<protein>
    <submittedName>
        <fullName evidence="2">ABC transporter permease</fullName>
    </submittedName>
</protein>
<feature type="transmembrane region" description="Helical" evidence="1">
    <location>
        <begin position="258"/>
        <end position="280"/>
    </location>
</feature>
<keyword evidence="1" id="KW-0812">Transmembrane</keyword>
<keyword evidence="1" id="KW-1133">Transmembrane helix</keyword>
<dbReference type="AlphaFoldDB" id="A0A428XWL3"/>
<proteinExistence type="predicted"/>
<reference evidence="2 3" key="1">
    <citation type="submission" date="2018-05" db="EMBL/GenBank/DDBJ databases">
        <title>Evolution of GPA BGCs.</title>
        <authorList>
            <person name="Waglechner N."/>
            <person name="Wright G.D."/>
        </authorList>
    </citation>
    <scope>NUCLEOTIDE SEQUENCE [LARGE SCALE GENOMIC DNA]</scope>
    <source>
        <strain evidence="2 3">A82846</strain>
    </source>
</reference>
<dbReference type="Pfam" id="PF12679">
    <property type="entry name" value="ABC2_membrane_2"/>
    <property type="match status" value="1"/>
</dbReference>
<evidence type="ECO:0000313" key="3">
    <source>
        <dbReference type="Proteomes" id="UP000287547"/>
    </source>
</evidence>
<evidence type="ECO:0000313" key="2">
    <source>
        <dbReference type="EMBL" id="RSM59719.1"/>
    </source>
</evidence>
<organism evidence="2 3">
    <name type="scientific">Kibdelosporangium aridum</name>
    <dbReference type="NCBI Taxonomy" id="2030"/>
    <lineage>
        <taxon>Bacteria</taxon>
        <taxon>Bacillati</taxon>
        <taxon>Actinomycetota</taxon>
        <taxon>Actinomycetes</taxon>
        <taxon>Pseudonocardiales</taxon>
        <taxon>Pseudonocardiaceae</taxon>
        <taxon>Kibdelosporangium</taxon>
    </lineage>
</organism>
<evidence type="ECO:0000256" key="1">
    <source>
        <dbReference type="SAM" id="Phobius"/>
    </source>
</evidence>
<feature type="transmembrane region" description="Helical" evidence="1">
    <location>
        <begin position="69"/>
        <end position="91"/>
    </location>
</feature>
<dbReference type="GO" id="GO:0140359">
    <property type="term" value="F:ABC-type transporter activity"/>
    <property type="evidence" value="ECO:0007669"/>
    <property type="project" value="InterPro"/>
</dbReference>
<feature type="transmembrane region" description="Helical" evidence="1">
    <location>
        <begin position="27"/>
        <end position="49"/>
    </location>
</feature>
<gene>
    <name evidence="2" type="ORF">DMH04_55425</name>
</gene>
<dbReference type="OrthoDB" id="5244396at2"/>
<accession>A0A428XWL3</accession>